<dbReference type="Gene3D" id="2.40.30.200">
    <property type="match status" value="1"/>
</dbReference>
<feature type="domain" description="Siphovirus-type tail component RIFT-related" evidence="1">
    <location>
        <begin position="35"/>
        <end position="149"/>
    </location>
</feature>
<dbReference type="InterPro" id="IPR008841">
    <property type="entry name" value="Siphovirus-type_tail_N"/>
</dbReference>
<name>A0A366DVE4_9BACI</name>
<evidence type="ECO:0000313" key="4">
    <source>
        <dbReference type="Proteomes" id="UP000252254"/>
    </source>
</evidence>
<keyword evidence="4" id="KW-1185">Reference proteome</keyword>
<feature type="domain" description="Siphovirus-type tail component C-terminal" evidence="2">
    <location>
        <begin position="196"/>
        <end position="300"/>
    </location>
</feature>
<dbReference type="AlphaFoldDB" id="A0A366DVE4"/>
<dbReference type="RefSeq" id="WP_113869948.1">
    <property type="nucleotide sequence ID" value="NZ_BAABQN010000013.1"/>
</dbReference>
<dbReference type="Proteomes" id="UP000252254">
    <property type="component" value="Unassembled WGS sequence"/>
</dbReference>
<reference evidence="3 4" key="1">
    <citation type="submission" date="2018-06" db="EMBL/GenBank/DDBJ databases">
        <title>Genomic Encyclopedia of Type Strains, Phase IV (KMG-IV): sequencing the most valuable type-strain genomes for metagenomic binning, comparative biology and taxonomic classification.</title>
        <authorList>
            <person name="Goeker M."/>
        </authorList>
    </citation>
    <scope>NUCLEOTIDE SEQUENCE [LARGE SCALE GENOMIC DNA]</scope>
    <source>
        <strain evidence="3 4">DSM 15140</strain>
    </source>
</reference>
<evidence type="ECO:0000259" key="1">
    <source>
        <dbReference type="Pfam" id="PF05709"/>
    </source>
</evidence>
<dbReference type="OrthoDB" id="2079081at2"/>
<gene>
    <name evidence="3" type="ORF">DES48_11215</name>
</gene>
<organism evidence="3 4">
    <name type="scientific">Paraliobacillus ryukyuensis</name>
    <dbReference type="NCBI Taxonomy" id="200904"/>
    <lineage>
        <taxon>Bacteria</taxon>
        <taxon>Bacillati</taxon>
        <taxon>Bacillota</taxon>
        <taxon>Bacilli</taxon>
        <taxon>Bacillales</taxon>
        <taxon>Bacillaceae</taxon>
        <taxon>Paraliobacillus</taxon>
    </lineage>
</organism>
<dbReference type="InterPro" id="IPR054738">
    <property type="entry name" value="Siphovirus-type_tail_C"/>
</dbReference>
<accession>A0A366DVE4</accession>
<evidence type="ECO:0000313" key="3">
    <source>
        <dbReference type="EMBL" id="RBO93214.1"/>
    </source>
</evidence>
<evidence type="ECO:0000259" key="2">
    <source>
        <dbReference type="Pfam" id="PF22768"/>
    </source>
</evidence>
<proteinExistence type="predicted"/>
<sequence>MLYKLKYINNLGDEVNFGGETIKFRDTVEIPLSKEKNPFSLIKFEGFGEVEASLQMQKFPYQDGSTHVDTRLEEKHPYIEFIIMADDFMQLSYYRRYISKVFNPKIQGRIELIYGDKTYVIDAIPEQVPSFPDEGTDANGRTQTVSVNLVSPDPYWRYPQKISRALKAYEGRFTLPFTLPFELGVSGDSTTLTNEGNVDCPITIDVQGPVTRPQIRNLTTGKFMLLNRTLSSNEVLHINTSDHNKRAEIYRDGLVFEKAWGYIDDGSEFFKLITGDNELEYLADSGVADAIVSIGWQSRYVGI</sequence>
<dbReference type="Pfam" id="PF05709">
    <property type="entry name" value="Sipho_tail"/>
    <property type="match status" value="1"/>
</dbReference>
<dbReference type="EMBL" id="QNRI01000012">
    <property type="protein sequence ID" value="RBO93214.1"/>
    <property type="molecule type" value="Genomic_DNA"/>
</dbReference>
<dbReference type="Pfam" id="PF22768">
    <property type="entry name" value="SPP1_Dit"/>
    <property type="match status" value="1"/>
</dbReference>
<comment type="caution">
    <text evidence="3">The sequence shown here is derived from an EMBL/GenBank/DDBJ whole genome shotgun (WGS) entry which is preliminary data.</text>
</comment>
<dbReference type="Gene3D" id="2.60.120.860">
    <property type="match status" value="1"/>
</dbReference>
<protein>
    <submittedName>
        <fullName evidence="3">Tail protein</fullName>
    </submittedName>
</protein>